<evidence type="ECO:0000256" key="9">
    <source>
        <dbReference type="ARBA" id="ARBA00023324"/>
    </source>
</evidence>
<dbReference type="Gene3D" id="3.40.50.880">
    <property type="match status" value="1"/>
</dbReference>
<evidence type="ECO:0000256" key="2">
    <source>
        <dbReference type="ARBA" id="ARBA00005329"/>
    </source>
</evidence>
<dbReference type="Gene3D" id="2.40.180.10">
    <property type="entry name" value="Catalase core domain"/>
    <property type="match status" value="1"/>
</dbReference>
<dbReference type="PROSITE" id="PS00437">
    <property type="entry name" value="CATALASE_1"/>
    <property type="match status" value="1"/>
</dbReference>
<dbReference type="STRING" id="5539.A0A3E2GWI9"/>
<protein>
    <recommendedName>
        <fullName evidence="3">catalase</fullName>
        <ecNumber evidence="3">1.11.1.6</ecNumber>
    </recommendedName>
</protein>
<dbReference type="CDD" id="cd03132">
    <property type="entry name" value="GATase1_catalase"/>
    <property type="match status" value="1"/>
</dbReference>
<dbReference type="InterPro" id="IPR029062">
    <property type="entry name" value="Class_I_gatase-like"/>
</dbReference>
<dbReference type="InterPro" id="IPR010582">
    <property type="entry name" value="Catalase_immune_responsive"/>
</dbReference>
<reference evidence="11 12" key="1">
    <citation type="submission" date="2018-05" db="EMBL/GenBank/DDBJ databases">
        <title>Draft genome sequence of Scytalidium lignicola DSM 105466, a ubiquitous saprotrophic fungus.</title>
        <authorList>
            <person name="Buettner E."/>
            <person name="Gebauer A.M."/>
            <person name="Hofrichter M."/>
            <person name="Liers C."/>
            <person name="Kellner H."/>
        </authorList>
    </citation>
    <scope>NUCLEOTIDE SEQUENCE [LARGE SCALE GENOMIC DNA]</scope>
    <source>
        <strain evidence="11 12">DSM 105466</strain>
    </source>
</reference>
<dbReference type="FunFam" id="1.20.1370.20:FF:000001">
    <property type="entry name" value="Catalase HPII"/>
    <property type="match status" value="1"/>
</dbReference>
<dbReference type="InterPro" id="IPR024712">
    <property type="entry name" value="Catalase_clade2"/>
</dbReference>
<feature type="domain" description="Catalase core" evidence="10">
    <location>
        <begin position="1"/>
        <end position="201"/>
    </location>
</feature>
<dbReference type="EC" id="1.11.1.6" evidence="3"/>
<dbReference type="InterPro" id="IPR002226">
    <property type="entry name" value="Catalase_haem_BS"/>
</dbReference>
<dbReference type="Gene3D" id="1.20.1370.20">
    <property type="match status" value="1"/>
</dbReference>
<dbReference type="PANTHER" id="PTHR42821:SF3">
    <property type="entry name" value="CATALASE B"/>
    <property type="match status" value="1"/>
</dbReference>
<accession>A0A3E2GWI9</accession>
<evidence type="ECO:0000256" key="3">
    <source>
        <dbReference type="ARBA" id="ARBA00012314"/>
    </source>
</evidence>
<keyword evidence="9" id="KW-0376">Hydrogen peroxide</keyword>
<evidence type="ECO:0000256" key="5">
    <source>
        <dbReference type="ARBA" id="ARBA00022617"/>
    </source>
</evidence>
<dbReference type="GO" id="GO:0005829">
    <property type="term" value="C:cytosol"/>
    <property type="evidence" value="ECO:0007669"/>
    <property type="project" value="TreeGrafter"/>
</dbReference>
<name>A0A3E2GWI9_SCYLI</name>
<keyword evidence="8" id="KW-0408">Iron</keyword>
<dbReference type="InterPro" id="IPR020835">
    <property type="entry name" value="Catalase_sf"/>
</dbReference>
<proteinExistence type="inferred from homology"/>
<evidence type="ECO:0000256" key="4">
    <source>
        <dbReference type="ARBA" id="ARBA00022559"/>
    </source>
</evidence>
<dbReference type="SUPFAM" id="SSF56634">
    <property type="entry name" value="Heme-dependent catalase-like"/>
    <property type="match status" value="1"/>
</dbReference>
<sequence>MDGFGIHTFRLVNDNGETKLIKWHWKTKQGRASLVWEEAQVLAGKNGDFHRQDLWDSIAAGHGPEWELGIQVVNEADQLKFGFDLLDPTKIIPEELVPVQLIGVMKLDMNPKNYFAETEQIMFQPGHIVRGIDFTEDPLLQGRIFSYLDTQLNRHGGPNFEQLPINRPRIPIHNNNRDGAGQNYIPLNPFSYTPNTLNSASPKQANESVNNGFFTAPGRTVSGNLNRATSPTFADVWSQPRLFYNSLLPVEQQFLINAIRFEASHLTYQVVKQNVITQLNRISNDIAKRVAEVIGVDVPAPDPTFYNNNRTAFVSNFNSTLPTIASMNVGILASTASKTSLSQAAALKSALASSGVNVAVVGETLASGISQTYSAADATAFDGIIVTDGAQSLFTNEASSTFFPAGRPLQIVTSGYRWGKPIGVLGGASSVLKLAGVTTKPGIFIWSPRNQFGAAAQAVPVVYPISSALFQPGYNKQLRFPPSTIGKQNPFYFPLTLSRVFAIPPPRGSLPGMN</sequence>
<dbReference type="PROSITE" id="PS51402">
    <property type="entry name" value="CATALASE_3"/>
    <property type="match status" value="1"/>
</dbReference>
<keyword evidence="6" id="KW-0479">Metal-binding</keyword>
<dbReference type="Pfam" id="PF18011">
    <property type="entry name" value="Catalase_C"/>
    <property type="match status" value="1"/>
</dbReference>
<evidence type="ECO:0000256" key="6">
    <source>
        <dbReference type="ARBA" id="ARBA00022723"/>
    </source>
</evidence>
<dbReference type="Proteomes" id="UP000258309">
    <property type="component" value="Unassembled WGS sequence"/>
</dbReference>
<evidence type="ECO:0000313" key="12">
    <source>
        <dbReference type="Proteomes" id="UP000258309"/>
    </source>
</evidence>
<dbReference type="GO" id="GO:0042744">
    <property type="term" value="P:hydrogen peroxide catabolic process"/>
    <property type="evidence" value="ECO:0007669"/>
    <property type="project" value="UniProtKB-KW"/>
</dbReference>
<evidence type="ECO:0000313" key="11">
    <source>
        <dbReference type="EMBL" id="RFU25113.1"/>
    </source>
</evidence>
<evidence type="ECO:0000256" key="7">
    <source>
        <dbReference type="ARBA" id="ARBA00023002"/>
    </source>
</evidence>
<gene>
    <name evidence="11" type="ORF">B7463_g11227</name>
</gene>
<dbReference type="GO" id="GO:0046872">
    <property type="term" value="F:metal ion binding"/>
    <property type="evidence" value="ECO:0007669"/>
    <property type="project" value="UniProtKB-KW"/>
</dbReference>
<dbReference type="OMA" id="AGQQFIH"/>
<keyword evidence="7" id="KW-0560">Oxidoreductase</keyword>
<dbReference type="InterPro" id="IPR018028">
    <property type="entry name" value="Catalase"/>
</dbReference>
<dbReference type="OrthoDB" id="6880011at2759"/>
<dbReference type="SMART" id="SM01060">
    <property type="entry name" value="Catalase"/>
    <property type="match status" value="1"/>
</dbReference>
<dbReference type="GO" id="GO:0006979">
    <property type="term" value="P:response to oxidative stress"/>
    <property type="evidence" value="ECO:0007669"/>
    <property type="project" value="InterPro"/>
</dbReference>
<evidence type="ECO:0000256" key="8">
    <source>
        <dbReference type="ARBA" id="ARBA00023004"/>
    </source>
</evidence>
<keyword evidence="5" id="KW-0349">Heme</keyword>
<keyword evidence="4" id="KW-0575">Peroxidase</keyword>
<dbReference type="Pfam" id="PF06628">
    <property type="entry name" value="Catalase-rel"/>
    <property type="match status" value="1"/>
</dbReference>
<keyword evidence="12" id="KW-1185">Reference proteome</keyword>
<comment type="cofactor">
    <cofactor evidence="1">
        <name>heme</name>
        <dbReference type="ChEBI" id="CHEBI:30413"/>
    </cofactor>
</comment>
<dbReference type="InterPro" id="IPR043156">
    <property type="entry name" value="Catalase_clade2_helical"/>
</dbReference>
<dbReference type="Pfam" id="PF00199">
    <property type="entry name" value="Catalase"/>
    <property type="match status" value="1"/>
</dbReference>
<organism evidence="11 12">
    <name type="scientific">Scytalidium lignicola</name>
    <name type="common">Hyphomycete</name>
    <dbReference type="NCBI Taxonomy" id="5539"/>
    <lineage>
        <taxon>Eukaryota</taxon>
        <taxon>Fungi</taxon>
        <taxon>Dikarya</taxon>
        <taxon>Ascomycota</taxon>
        <taxon>Pezizomycotina</taxon>
        <taxon>Leotiomycetes</taxon>
        <taxon>Leotiomycetes incertae sedis</taxon>
        <taxon>Scytalidium</taxon>
    </lineage>
</organism>
<comment type="similarity">
    <text evidence="2">Belongs to the catalase family.</text>
</comment>
<dbReference type="PRINTS" id="PR00067">
    <property type="entry name" value="CATALASE"/>
</dbReference>
<feature type="non-terminal residue" evidence="11">
    <location>
        <position position="514"/>
    </location>
</feature>
<dbReference type="AlphaFoldDB" id="A0A3E2GWI9"/>
<comment type="caution">
    <text evidence="11">The sequence shown here is derived from an EMBL/GenBank/DDBJ whole genome shotgun (WGS) entry which is preliminary data.</text>
</comment>
<dbReference type="InterPro" id="IPR041399">
    <property type="entry name" value="Catalase_large_C"/>
</dbReference>
<evidence type="ECO:0000259" key="10">
    <source>
        <dbReference type="SMART" id="SM01060"/>
    </source>
</evidence>
<dbReference type="PANTHER" id="PTHR42821">
    <property type="entry name" value="CATALASE"/>
    <property type="match status" value="1"/>
</dbReference>
<dbReference type="EMBL" id="NCSJ02000363">
    <property type="protein sequence ID" value="RFU25113.1"/>
    <property type="molecule type" value="Genomic_DNA"/>
</dbReference>
<feature type="non-terminal residue" evidence="11">
    <location>
        <position position="1"/>
    </location>
</feature>
<dbReference type="GO" id="GO:0020037">
    <property type="term" value="F:heme binding"/>
    <property type="evidence" value="ECO:0007669"/>
    <property type="project" value="InterPro"/>
</dbReference>
<dbReference type="InterPro" id="IPR011614">
    <property type="entry name" value="Catalase_core"/>
</dbReference>
<dbReference type="GO" id="GO:0004096">
    <property type="term" value="F:catalase activity"/>
    <property type="evidence" value="ECO:0007669"/>
    <property type="project" value="UniProtKB-EC"/>
</dbReference>
<evidence type="ECO:0000256" key="1">
    <source>
        <dbReference type="ARBA" id="ARBA00001971"/>
    </source>
</evidence>